<dbReference type="InterPro" id="IPR023885">
    <property type="entry name" value="4Fe4S-binding_SPASM_dom"/>
</dbReference>
<dbReference type="SFLD" id="SFLDG01386">
    <property type="entry name" value="main_SPASM_domain-containing"/>
    <property type="match status" value="1"/>
</dbReference>
<evidence type="ECO:0000313" key="12">
    <source>
        <dbReference type="EMBL" id="MBS1259321.1"/>
    </source>
</evidence>
<dbReference type="InterPro" id="IPR050377">
    <property type="entry name" value="Radical_SAM_PqqE_MftC-like"/>
</dbReference>
<dbReference type="InterPro" id="IPR058240">
    <property type="entry name" value="rSAM_sf"/>
</dbReference>
<comment type="function">
    <text evidence="9">Involved in heme d1 biosynthesis. Radical SAM enzyme that catalyzes the removal of two propionate side chains from the intermediate 12,18-didecarboxysiroheme (DDSH) and may introduce the keto functions on rings A and B, yielding the heme d1 precursor dihydro-heme d1.</text>
</comment>
<keyword evidence="2" id="KW-0004">4Fe-4S</keyword>
<evidence type="ECO:0000256" key="2">
    <source>
        <dbReference type="ARBA" id="ARBA00022485"/>
    </source>
</evidence>
<dbReference type="Pfam" id="PF13186">
    <property type="entry name" value="SPASM"/>
    <property type="match status" value="1"/>
</dbReference>
<dbReference type="CDD" id="cd01335">
    <property type="entry name" value="Radical_SAM"/>
    <property type="match status" value="1"/>
</dbReference>
<sequence>MIGISKLYCNTVEPSDALRYGRDSNKLPSHLLQFSSDKKPVVVWNVGQRCNLKCVHCYSQSKDIEYPGELSTKEAKAMLDGLAEYGAPVILFSGGEPLMREDLMDLITYAKDKGLRAVISTNGTLITEEKAEELKQFGLSYVGISLDGLKETNDKFRGIEGAFDDALMGIRNCLKMEIKVGLRFTINKRNAQDIPGIFELIEKEKIPRVCFYHLVYSGRGSRLMEEDLTHEETRNVVDLIIDKTKEAHDRGNKIEVLTVDNHADGPYIYQRLLKEDPKRAAEVLELLKWNEGNSSGHGLACISWDGAVHADQFWREYTFGNVRERKFGDIWEDKSNSLLTKLKDKKHHVKGRCSKCKWLDICGGNFRARAEAYYGDKWEPDPACYLTDEEIGLLVDEPLTVK</sequence>
<dbReference type="InterPro" id="IPR007197">
    <property type="entry name" value="rSAM"/>
</dbReference>
<dbReference type="NCBIfam" id="TIGR04546">
    <property type="entry name" value="rSAM_ahbC_deAc"/>
    <property type="match status" value="1"/>
</dbReference>
<keyword evidence="7" id="KW-0456">Lyase</keyword>
<dbReference type="SFLD" id="SFLDG01067">
    <property type="entry name" value="SPASM/twitch_domain_containing"/>
    <property type="match status" value="1"/>
</dbReference>
<evidence type="ECO:0000256" key="5">
    <source>
        <dbReference type="ARBA" id="ARBA00023004"/>
    </source>
</evidence>
<evidence type="ECO:0000313" key="13">
    <source>
        <dbReference type="Proteomes" id="UP000722750"/>
    </source>
</evidence>
<dbReference type="SFLD" id="SFLDG01385">
    <property type="entry name" value="heme_carboxy_lyase_like"/>
    <property type="match status" value="1"/>
</dbReference>
<keyword evidence="3" id="KW-0949">S-adenosyl-L-methionine</keyword>
<dbReference type="Pfam" id="PF04055">
    <property type="entry name" value="Radical_SAM"/>
    <property type="match status" value="1"/>
</dbReference>
<dbReference type="SMART" id="SM00729">
    <property type="entry name" value="Elp3"/>
    <property type="match status" value="1"/>
</dbReference>
<dbReference type="InterPro" id="IPR013785">
    <property type="entry name" value="Aldolase_TIM"/>
</dbReference>
<evidence type="ECO:0000259" key="11">
    <source>
        <dbReference type="PROSITE" id="PS51918"/>
    </source>
</evidence>
<proteinExistence type="inferred from homology"/>
<reference evidence="12" key="1">
    <citation type="journal article" date="2021" name="ISME J.">
        <title>Fine-scale metabolic discontinuity in a stratified prokaryote microbiome of a Red Sea deep halocline.</title>
        <authorList>
            <person name="Michoud G."/>
            <person name="Ngugi D.K."/>
            <person name="Barozzi A."/>
            <person name="Merlino G."/>
            <person name="Calleja M.L."/>
            <person name="Delgado-Huertas A."/>
            <person name="Moran X.A.G."/>
            <person name="Daffonchio D."/>
        </authorList>
    </citation>
    <scope>NUCLEOTIDE SEQUENCE</scope>
    <source>
        <strain evidence="12">SuakinDeep_MAG55_1</strain>
    </source>
</reference>
<dbReference type="SUPFAM" id="SSF102114">
    <property type="entry name" value="Radical SAM enzymes"/>
    <property type="match status" value="1"/>
</dbReference>
<evidence type="ECO:0000256" key="1">
    <source>
        <dbReference type="ARBA" id="ARBA00001966"/>
    </source>
</evidence>
<evidence type="ECO:0000256" key="7">
    <source>
        <dbReference type="ARBA" id="ARBA00023239"/>
    </source>
</evidence>
<dbReference type="GO" id="GO:0046872">
    <property type="term" value="F:metal ion binding"/>
    <property type="evidence" value="ECO:0007669"/>
    <property type="project" value="UniProtKB-KW"/>
</dbReference>
<dbReference type="InterPro" id="IPR030894">
    <property type="entry name" value="Ahb_Proteobacteria"/>
</dbReference>
<dbReference type="SFLD" id="SFLDS00029">
    <property type="entry name" value="Radical_SAM"/>
    <property type="match status" value="1"/>
</dbReference>
<dbReference type="FunFam" id="3.20.20.70:FF:000188">
    <property type="entry name" value="Mycofactocin radical SAM maturase MftC"/>
    <property type="match status" value="1"/>
</dbReference>
<dbReference type="InterPro" id="IPR006638">
    <property type="entry name" value="Elp3/MiaA/NifB-like_rSAM"/>
</dbReference>
<dbReference type="CDD" id="cd21123">
    <property type="entry name" value="SPASM_MftC-like"/>
    <property type="match status" value="1"/>
</dbReference>
<comment type="similarity">
    <text evidence="8">Belongs to the radical SAM superfamily.</text>
</comment>
<comment type="caution">
    <text evidence="12">The sequence shown here is derived from an EMBL/GenBank/DDBJ whole genome shotgun (WGS) entry which is preliminary data.</text>
</comment>
<dbReference type="AlphaFoldDB" id="A0A942A3Q2"/>
<evidence type="ECO:0000256" key="10">
    <source>
        <dbReference type="ARBA" id="ARBA00073867"/>
    </source>
</evidence>
<accession>A0A942A3Q2</accession>
<dbReference type="GO" id="GO:0006783">
    <property type="term" value="P:heme biosynthetic process"/>
    <property type="evidence" value="ECO:0007669"/>
    <property type="project" value="TreeGrafter"/>
</dbReference>
<dbReference type="SFLD" id="SFLDF00543">
    <property type="entry name" value="alternative_heme_biosynthesis"/>
    <property type="match status" value="1"/>
</dbReference>
<name>A0A942A3Q2_9BACT</name>
<dbReference type="InterPro" id="IPR034480">
    <property type="entry name" value="Heme_synthase-like"/>
</dbReference>
<keyword evidence="6" id="KW-0411">Iron-sulfur</keyword>
<evidence type="ECO:0000256" key="6">
    <source>
        <dbReference type="ARBA" id="ARBA00023014"/>
    </source>
</evidence>
<dbReference type="PANTHER" id="PTHR11228:SF7">
    <property type="entry name" value="PQQA PEPTIDE CYCLASE"/>
    <property type="match status" value="1"/>
</dbReference>
<dbReference type="PANTHER" id="PTHR11228">
    <property type="entry name" value="RADICAL SAM DOMAIN PROTEIN"/>
    <property type="match status" value="1"/>
</dbReference>
<keyword evidence="4" id="KW-0479">Metal-binding</keyword>
<comment type="cofactor">
    <cofactor evidence="1">
        <name>[4Fe-4S] cluster</name>
        <dbReference type="ChEBI" id="CHEBI:49883"/>
    </cofactor>
</comment>
<dbReference type="PROSITE" id="PS51918">
    <property type="entry name" value="RADICAL_SAM"/>
    <property type="match status" value="1"/>
</dbReference>
<evidence type="ECO:0000256" key="3">
    <source>
        <dbReference type="ARBA" id="ARBA00022691"/>
    </source>
</evidence>
<dbReference type="PIRSF" id="PIRSF037420">
    <property type="entry name" value="PQQ_syn_pqqE"/>
    <property type="match status" value="1"/>
</dbReference>
<feature type="domain" description="Radical SAM core" evidence="11">
    <location>
        <begin position="36"/>
        <end position="250"/>
    </location>
</feature>
<dbReference type="GO" id="GO:0051539">
    <property type="term" value="F:4 iron, 4 sulfur cluster binding"/>
    <property type="evidence" value="ECO:0007669"/>
    <property type="project" value="UniProtKB-KW"/>
</dbReference>
<evidence type="ECO:0000256" key="4">
    <source>
        <dbReference type="ARBA" id="ARBA00022723"/>
    </source>
</evidence>
<organism evidence="12 13">
    <name type="scientific">Candidatus Scalindua arabica</name>
    <dbReference type="NCBI Taxonomy" id="1127984"/>
    <lineage>
        <taxon>Bacteria</taxon>
        <taxon>Pseudomonadati</taxon>
        <taxon>Planctomycetota</taxon>
        <taxon>Candidatus Brocadiia</taxon>
        <taxon>Candidatus Brocadiales</taxon>
        <taxon>Candidatus Scalinduaceae</taxon>
        <taxon>Candidatus Scalindua</taxon>
    </lineage>
</organism>
<dbReference type="NCBIfam" id="TIGR04085">
    <property type="entry name" value="rSAM_more_4Fe4S"/>
    <property type="match status" value="1"/>
</dbReference>
<keyword evidence="5" id="KW-0408">Iron</keyword>
<dbReference type="Proteomes" id="UP000722750">
    <property type="component" value="Unassembled WGS sequence"/>
</dbReference>
<dbReference type="GO" id="GO:0003824">
    <property type="term" value="F:catalytic activity"/>
    <property type="evidence" value="ECO:0007669"/>
    <property type="project" value="InterPro"/>
</dbReference>
<protein>
    <recommendedName>
        <fullName evidence="10">Pre-heme d1 synthase</fullName>
    </recommendedName>
</protein>
<dbReference type="InterPro" id="IPR034479">
    <property type="entry name" value="AhbC-like"/>
</dbReference>
<dbReference type="EMBL" id="JAANXD010000089">
    <property type="protein sequence ID" value="MBS1259321.1"/>
    <property type="molecule type" value="Genomic_DNA"/>
</dbReference>
<gene>
    <name evidence="12" type="ORF">MAG551_02391</name>
</gene>
<dbReference type="InterPro" id="IPR017200">
    <property type="entry name" value="PqqE-like"/>
</dbReference>
<evidence type="ECO:0000256" key="8">
    <source>
        <dbReference type="ARBA" id="ARBA00023462"/>
    </source>
</evidence>
<evidence type="ECO:0000256" key="9">
    <source>
        <dbReference type="ARBA" id="ARBA00056787"/>
    </source>
</evidence>
<dbReference type="Gene3D" id="3.20.20.70">
    <property type="entry name" value="Aldolase class I"/>
    <property type="match status" value="1"/>
</dbReference>